<dbReference type="OrthoDB" id="3247418at2759"/>
<keyword evidence="3" id="KW-1185">Reference proteome</keyword>
<sequence length="639" mass="71381">MHNLLLGILKRHCLDIWGMKSTHPDGDGLEGPVWQQKSTHKKEPTAEEKTRAWQVLREAVESRKLGELYKRQLMWLCAVLNMPWRGTVASLRTRIEGYLKAGKQVNVSPPSVDALQTFPSFASSVQTSSSLVTDTSAHSETMLKPGPRSARRRAMPDEAAKLDFSVPRNSKDLEKALQYVANSDVASLSKLRVGILQRCCQDRGLPYAGPKAVAAAILCGAQAPEATQTADDNGPAVAAKTGRKHPVVLGQGVLHEVNLDMERSVRPSWLGQAPTNLGSTRHGKMSADQWRTTCTVDLVITLVRIWGPKAGRFHDMLDNYMDMVVAVKIAHKRSTSPELAELYYSHMIEYTRGILRLYPGNVIVSDNHLALHLKDLLLQFGPIQAWRAFPFEWLNGILQNVGSNMKLNDIEQTVAQNFVRGCNLRQLVADDKLPKELDPVLKSFEKVFSSDFRGTLLSDMIALGSSSADVPDIKSRQLEPLPSGFAILFGPFSSKFPPRIAFFRDYHMKGLRFSTHSHLPKNSHIVFAESDTESPRAGRIHSIFVDPGDKQVYLVLDVYKTLSAAHVQFDYYRAWPLLAGSLYYDDFELRQALITPSAIVCHAVKTAYIDSQIGKPCVHILPLDRKAGMTSEWVRRRPR</sequence>
<evidence type="ECO:0008006" key="4">
    <source>
        <dbReference type="Google" id="ProtNLM"/>
    </source>
</evidence>
<proteinExistence type="predicted"/>
<dbReference type="Proteomes" id="UP000027195">
    <property type="component" value="Unassembled WGS sequence"/>
</dbReference>
<name>A0A067LRN0_BOTB1</name>
<gene>
    <name evidence="2" type="ORF">BOTBODRAFT_182161</name>
</gene>
<dbReference type="EMBL" id="KL198179">
    <property type="protein sequence ID" value="KDQ05853.1"/>
    <property type="molecule type" value="Genomic_DNA"/>
</dbReference>
<dbReference type="HOGENOM" id="CLU_444897_0_0_1"/>
<evidence type="ECO:0000313" key="2">
    <source>
        <dbReference type="EMBL" id="KDQ05853.1"/>
    </source>
</evidence>
<evidence type="ECO:0000313" key="3">
    <source>
        <dbReference type="Proteomes" id="UP000027195"/>
    </source>
</evidence>
<reference evidence="3" key="1">
    <citation type="journal article" date="2014" name="Proc. Natl. Acad. Sci. U.S.A.">
        <title>Extensive sampling of basidiomycete genomes demonstrates inadequacy of the white-rot/brown-rot paradigm for wood decay fungi.</title>
        <authorList>
            <person name="Riley R."/>
            <person name="Salamov A.A."/>
            <person name="Brown D.W."/>
            <person name="Nagy L.G."/>
            <person name="Floudas D."/>
            <person name="Held B.W."/>
            <person name="Levasseur A."/>
            <person name="Lombard V."/>
            <person name="Morin E."/>
            <person name="Otillar R."/>
            <person name="Lindquist E.A."/>
            <person name="Sun H."/>
            <person name="LaButti K.M."/>
            <person name="Schmutz J."/>
            <person name="Jabbour D."/>
            <person name="Luo H."/>
            <person name="Baker S.E."/>
            <person name="Pisabarro A.G."/>
            <person name="Walton J.D."/>
            <person name="Blanchette R.A."/>
            <person name="Henrissat B."/>
            <person name="Martin F."/>
            <person name="Cullen D."/>
            <person name="Hibbett D.S."/>
            <person name="Grigoriev I.V."/>
        </authorList>
    </citation>
    <scope>NUCLEOTIDE SEQUENCE [LARGE SCALE GENOMIC DNA]</scope>
    <source>
        <strain evidence="3">FD-172 SS1</strain>
    </source>
</reference>
<feature type="region of interest" description="Disordered" evidence="1">
    <location>
        <begin position="132"/>
        <end position="154"/>
    </location>
</feature>
<accession>A0A067LRN0</accession>
<evidence type="ECO:0000256" key="1">
    <source>
        <dbReference type="SAM" id="MobiDB-lite"/>
    </source>
</evidence>
<organism evidence="2 3">
    <name type="scientific">Botryobasidium botryosum (strain FD-172 SS1)</name>
    <dbReference type="NCBI Taxonomy" id="930990"/>
    <lineage>
        <taxon>Eukaryota</taxon>
        <taxon>Fungi</taxon>
        <taxon>Dikarya</taxon>
        <taxon>Basidiomycota</taxon>
        <taxon>Agaricomycotina</taxon>
        <taxon>Agaricomycetes</taxon>
        <taxon>Cantharellales</taxon>
        <taxon>Botryobasidiaceae</taxon>
        <taxon>Botryobasidium</taxon>
    </lineage>
</organism>
<dbReference type="InParanoid" id="A0A067LRN0"/>
<dbReference type="AlphaFoldDB" id="A0A067LRN0"/>
<protein>
    <recommendedName>
        <fullName evidence="4">SAP domain-containing protein</fullName>
    </recommendedName>
</protein>